<reference evidence="3 5" key="1">
    <citation type="submission" date="2015-07" db="EMBL/GenBank/DDBJ databases">
        <authorList>
            <person name="Cajimat M.N.B."/>
            <person name="Milazzo M.L."/>
            <person name="Fulhorst C.F."/>
        </authorList>
    </citation>
    <scope>NUCLEOTIDE SEQUENCE [LARGE SCALE GENOMIC DNA]</scope>
    <source>
        <strain evidence="3">Single colony</strain>
    </source>
</reference>
<feature type="region of interest" description="Disordered" evidence="1">
    <location>
        <begin position="310"/>
        <end position="341"/>
    </location>
</feature>
<organism evidence="3 5">
    <name type="scientific">Rhodotorula toruloides</name>
    <name type="common">Yeast</name>
    <name type="synonym">Rhodosporidium toruloides</name>
    <dbReference type="NCBI Taxonomy" id="5286"/>
    <lineage>
        <taxon>Eukaryota</taxon>
        <taxon>Fungi</taxon>
        <taxon>Dikarya</taxon>
        <taxon>Basidiomycota</taxon>
        <taxon>Pucciniomycotina</taxon>
        <taxon>Microbotryomycetes</taxon>
        <taxon>Sporidiobolales</taxon>
        <taxon>Sporidiobolaceae</taxon>
        <taxon>Rhodotorula</taxon>
    </lineage>
</organism>
<reference evidence="4 6" key="2">
    <citation type="journal article" date="2018" name="Elife">
        <title>Functional genomics of lipid metabolism in the oleaginous yeast Rhodosporidium toruloides.</title>
        <authorList>
            <person name="Coradetti S.T."/>
            <person name="Pinel D."/>
            <person name="Geiselman G."/>
            <person name="Ito M."/>
            <person name="Mondo S."/>
            <person name="Reilly M.C."/>
            <person name="Cheng Y.F."/>
            <person name="Bauer S."/>
            <person name="Grigoriev I."/>
            <person name="Gladden J.M."/>
            <person name="Simmons B.A."/>
            <person name="Brem R."/>
            <person name="Arkin A.P."/>
            <person name="Skerker J.M."/>
        </authorList>
    </citation>
    <scope>NUCLEOTIDE SEQUENCE [LARGE SCALE GENOMIC DNA]</scope>
    <source>
        <strain evidence="4 6">NBRC 0880</strain>
    </source>
</reference>
<feature type="transmembrane region" description="Helical" evidence="2">
    <location>
        <begin position="85"/>
        <end position="105"/>
    </location>
</feature>
<gene>
    <name evidence="3" type="primary">FGENESH: predicted gene_13.191</name>
    <name evidence="4" type="ORF">AAT19DRAFT_10654</name>
    <name evidence="3" type="ORF">BN2166_0063610</name>
</gene>
<evidence type="ECO:0000313" key="4">
    <source>
        <dbReference type="EMBL" id="PRQ71114.1"/>
    </source>
</evidence>
<keyword evidence="2" id="KW-0812">Transmembrane</keyword>
<keyword evidence="2" id="KW-0472">Membrane</keyword>
<proteinExistence type="predicted"/>
<dbReference type="Proteomes" id="UP000199069">
    <property type="component" value="Unassembled WGS sequence"/>
</dbReference>
<evidence type="ECO:0000313" key="5">
    <source>
        <dbReference type="Proteomes" id="UP000199069"/>
    </source>
</evidence>
<feature type="transmembrane region" description="Helical" evidence="2">
    <location>
        <begin position="267"/>
        <end position="290"/>
    </location>
</feature>
<feature type="compositionally biased region" description="Acidic residues" evidence="1">
    <location>
        <begin position="589"/>
        <end position="600"/>
    </location>
</feature>
<protein>
    <recommendedName>
        <fullName evidence="7">Proteophosphoglycan ppg4</fullName>
    </recommendedName>
</protein>
<feature type="transmembrane region" description="Helical" evidence="2">
    <location>
        <begin position="431"/>
        <end position="453"/>
    </location>
</feature>
<keyword evidence="2" id="KW-1133">Transmembrane helix</keyword>
<evidence type="ECO:0000313" key="3">
    <source>
        <dbReference type="EMBL" id="CTR10500.1"/>
    </source>
</evidence>
<evidence type="ECO:0000256" key="1">
    <source>
        <dbReference type="SAM" id="MobiDB-lite"/>
    </source>
</evidence>
<feature type="compositionally biased region" description="Gly residues" evidence="1">
    <location>
        <begin position="558"/>
        <end position="569"/>
    </location>
</feature>
<evidence type="ECO:0000256" key="2">
    <source>
        <dbReference type="SAM" id="Phobius"/>
    </source>
</evidence>
<feature type="transmembrane region" description="Helical" evidence="2">
    <location>
        <begin position="39"/>
        <end position="64"/>
    </location>
</feature>
<keyword evidence="5" id="KW-1185">Reference proteome</keyword>
<feature type="compositionally biased region" description="Low complexity" evidence="1">
    <location>
        <begin position="546"/>
        <end position="557"/>
    </location>
</feature>
<accession>A0A0K3CPW5</accession>
<feature type="compositionally biased region" description="Basic and acidic residues" evidence="1">
    <location>
        <begin position="607"/>
        <end position="624"/>
    </location>
</feature>
<dbReference type="OMA" id="WWRIERY"/>
<evidence type="ECO:0008006" key="7">
    <source>
        <dbReference type="Google" id="ProtNLM"/>
    </source>
</evidence>
<dbReference type="AlphaFoldDB" id="A0A0K3CPW5"/>
<dbReference type="Proteomes" id="UP000239560">
    <property type="component" value="Unassembled WGS sequence"/>
</dbReference>
<dbReference type="OrthoDB" id="2528286at2759"/>
<feature type="transmembrane region" description="Helical" evidence="2">
    <location>
        <begin position="473"/>
        <end position="492"/>
    </location>
</feature>
<name>A0A0K3CPW5_RHOTO</name>
<feature type="region of interest" description="Disordered" evidence="1">
    <location>
        <begin position="589"/>
        <end position="624"/>
    </location>
</feature>
<feature type="region of interest" description="Disordered" evidence="1">
    <location>
        <begin position="545"/>
        <end position="569"/>
    </location>
</feature>
<dbReference type="EMBL" id="LCTV02000013">
    <property type="protein sequence ID" value="PRQ71114.1"/>
    <property type="molecule type" value="Genomic_DNA"/>
</dbReference>
<feature type="compositionally biased region" description="Low complexity" evidence="1">
    <location>
        <begin position="310"/>
        <end position="322"/>
    </location>
</feature>
<dbReference type="EMBL" id="CWKI01000013">
    <property type="protein sequence ID" value="CTR10500.1"/>
    <property type="molecule type" value="Genomic_DNA"/>
</dbReference>
<evidence type="ECO:0000313" key="6">
    <source>
        <dbReference type="Proteomes" id="UP000239560"/>
    </source>
</evidence>
<sequence length="624" mass="67401">MSSFPFPSNGDNPFAFYRYVLHARAIHLPNDPAGFRVRLIVLFVVVACLFLTSLLNFALHILSYRIKGRSIWLFRLVERDGSKRILSNHFALCGIGGAVMFAILFGDCLALWRTYVSPGDGDGIRHVAIWGFAVWPPAYAVGWTLSWATFQAYGQVASASASLDPAGVDAKGRGWRAGMPAWLENLLFVGGGIGAVATHSTLAGIASEASDDLWQTFDAFDGYLASQASSWDGSTLTASAGTQILKGFSEMKKAADHFYYTSANMCIGAAVLPLFLVLVNLVLASFVLMIRQNIRLQLVHFPTLTASDAAPTNPAAAVSPPADGGKANQPLDPLPSPTSPTLLLPRSSPPIPLSAVPFSPPTPILSPSPPRMVLSISIDPLTNTPLRTTRPLPTRSHVRAIADDPELAVAGSSSHLYADRISALMKAEIELLVIGLSVVIGALALAVTCAWSVTVFRDWENMGWAKQEAVLTLPIWVLGVGLVVGEGLHAWVEWKYVVGRWWRIERYAQSKERRESDLAAKAASGTGGGSRRFSIRSLGTRKPFVRSTTTDSTRSTRGVGGGRTSQIGGGGFDGAIEVAIEVMQKEEVDVEVQDEEEAVDELLYSGAREKDKGEQPRRKEVWED</sequence>